<keyword evidence="5" id="KW-0808">Transferase</keyword>
<keyword evidence="6" id="KW-0547">Nucleotide-binding</keyword>
<dbReference type="InterPro" id="IPR004662">
    <property type="entry name" value="AcgluKinase_fam"/>
</dbReference>
<dbReference type="GO" id="GO:0005737">
    <property type="term" value="C:cytoplasm"/>
    <property type="evidence" value="ECO:0007669"/>
    <property type="project" value="InterPro"/>
</dbReference>
<dbReference type="EC" id="2.7.2.8" evidence="2"/>
<organism evidence="10">
    <name type="scientific">marine sediment metagenome</name>
    <dbReference type="NCBI Taxonomy" id="412755"/>
    <lineage>
        <taxon>unclassified sequences</taxon>
        <taxon>metagenomes</taxon>
        <taxon>ecological metagenomes</taxon>
    </lineage>
</organism>
<dbReference type="InterPro" id="IPR037528">
    <property type="entry name" value="ArgB"/>
</dbReference>
<evidence type="ECO:0000256" key="6">
    <source>
        <dbReference type="ARBA" id="ARBA00022741"/>
    </source>
</evidence>
<feature type="non-terminal residue" evidence="10">
    <location>
        <position position="271"/>
    </location>
</feature>
<protein>
    <recommendedName>
        <fullName evidence="2">acetylglutamate kinase</fullName>
        <ecNumber evidence="2">2.7.2.8</ecNumber>
    </recommendedName>
</protein>
<dbReference type="PANTHER" id="PTHR23342">
    <property type="entry name" value="N-ACETYLGLUTAMATE SYNTHASE"/>
    <property type="match status" value="1"/>
</dbReference>
<dbReference type="InterPro" id="IPR001048">
    <property type="entry name" value="Asp/Glu/Uridylate_kinase"/>
</dbReference>
<dbReference type="InterPro" id="IPR036393">
    <property type="entry name" value="AceGlu_kinase-like_sf"/>
</dbReference>
<gene>
    <name evidence="10" type="ORF">S06H3_36396</name>
</gene>
<dbReference type="PIRSF" id="PIRSF000728">
    <property type="entry name" value="NAGK"/>
    <property type="match status" value="1"/>
</dbReference>
<dbReference type="AlphaFoldDB" id="X1PHP0"/>
<reference evidence="10" key="1">
    <citation type="journal article" date="2014" name="Front. Microbiol.">
        <title>High frequency of phylogenetically diverse reductive dehalogenase-homologous genes in deep subseafloor sedimentary metagenomes.</title>
        <authorList>
            <person name="Kawai M."/>
            <person name="Futagami T."/>
            <person name="Toyoda A."/>
            <person name="Takaki Y."/>
            <person name="Nishi S."/>
            <person name="Hori S."/>
            <person name="Arai W."/>
            <person name="Tsubouchi T."/>
            <person name="Morono Y."/>
            <person name="Uchiyama I."/>
            <person name="Ito T."/>
            <person name="Fujiyama A."/>
            <person name="Inagaki F."/>
            <person name="Takami H."/>
        </authorList>
    </citation>
    <scope>NUCLEOTIDE SEQUENCE</scope>
    <source>
        <strain evidence="10">Expedition CK06-06</strain>
    </source>
</reference>
<evidence type="ECO:0000256" key="5">
    <source>
        <dbReference type="ARBA" id="ARBA00022679"/>
    </source>
</evidence>
<dbReference type="CDD" id="cd04250">
    <property type="entry name" value="AAK_NAGK-C"/>
    <property type="match status" value="1"/>
</dbReference>
<evidence type="ECO:0000256" key="1">
    <source>
        <dbReference type="ARBA" id="ARBA00004828"/>
    </source>
</evidence>
<dbReference type="InterPro" id="IPR041727">
    <property type="entry name" value="NAGK-C"/>
</dbReference>
<dbReference type="PANTHER" id="PTHR23342:SF0">
    <property type="entry name" value="N-ACETYLGLUTAMATE SYNTHASE, MITOCHONDRIAL"/>
    <property type="match status" value="1"/>
</dbReference>
<dbReference type="SUPFAM" id="SSF53633">
    <property type="entry name" value="Carbamate kinase-like"/>
    <property type="match status" value="1"/>
</dbReference>
<evidence type="ECO:0000256" key="4">
    <source>
        <dbReference type="ARBA" id="ARBA00022605"/>
    </source>
</evidence>
<dbReference type="GO" id="GO:0005524">
    <property type="term" value="F:ATP binding"/>
    <property type="evidence" value="ECO:0007669"/>
    <property type="project" value="UniProtKB-KW"/>
</dbReference>
<evidence type="ECO:0000256" key="8">
    <source>
        <dbReference type="ARBA" id="ARBA00022840"/>
    </source>
</evidence>
<feature type="non-terminal residue" evidence="10">
    <location>
        <position position="1"/>
    </location>
</feature>
<dbReference type="GO" id="GO:0003991">
    <property type="term" value="F:acetylglutamate kinase activity"/>
    <property type="evidence" value="ECO:0007669"/>
    <property type="project" value="UniProtKB-EC"/>
</dbReference>
<dbReference type="Pfam" id="PF00696">
    <property type="entry name" value="AA_kinase"/>
    <property type="match status" value="1"/>
</dbReference>
<dbReference type="GO" id="GO:0006526">
    <property type="term" value="P:L-arginine biosynthetic process"/>
    <property type="evidence" value="ECO:0007669"/>
    <property type="project" value="UniProtKB-KW"/>
</dbReference>
<proteinExistence type="inferred from homology"/>
<dbReference type="PRINTS" id="PR00474">
    <property type="entry name" value="GLU5KINASE"/>
</dbReference>
<dbReference type="HAMAP" id="MF_00082">
    <property type="entry name" value="ArgB"/>
    <property type="match status" value="1"/>
</dbReference>
<dbReference type="EMBL" id="BARV01022040">
    <property type="protein sequence ID" value="GAI30404.1"/>
    <property type="molecule type" value="Genomic_DNA"/>
</dbReference>
<comment type="caution">
    <text evidence="10">The sequence shown here is derived from an EMBL/GenBank/DDBJ whole genome shotgun (WGS) entry which is preliminary data.</text>
</comment>
<keyword evidence="7" id="KW-0418">Kinase</keyword>
<accession>X1PHP0</accession>
<keyword evidence="4" id="KW-0028">Amino-acid biosynthesis</keyword>
<evidence type="ECO:0000256" key="7">
    <source>
        <dbReference type="ARBA" id="ARBA00022777"/>
    </source>
</evidence>
<evidence type="ECO:0000313" key="10">
    <source>
        <dbReference type="EMBL" id="GAI30404.1"/>
    </source>
</evidence>
<keyword evidence="8" id="KW-0067">ATP-binding</keyword>
<evidence type="ECO:0000256" key="3">
    <source>
        <dbReference type="ARBA" id="ARBA00022571"/>
    </source>
</evidence>
<keyword evidence="3" id="KW-0055">Arginine biosynthesis</keyword>
<evidence type="ECO:0000259" key="9">
    <source>
        <dbReference type="Pfam" id="PF00696"/>
    </source>
</evidence>
<evidence type="ECO:0000256" key="2">
    <source>
        <dbReference type="ARBA" id="ARBA00013065"/>
    </source>
</evidence>
<dbReference type="NCBIfam" id="TIGR00761">
    <property type="entry name" value="argB"/>
    <property type="match status" value="1"/>
</dbReference>
<dbReference type="FunFam" id="3.40.1160.10:FF:000004">
    <property type="entry name" value="Acetylglutamate kinase"/>
    <property type="match status" value="1"/>
</dbReference>
<dbReference type="InterPro" id="IPR001057">
    <property type="entry name" value="Glu/AcGlu_kinase"/>
</dbReference>
<name>X1PHP0_9ZZZZ</name>
<dbReference type="Gene3D" id="3.40.1160.10">
    <property type="entry name" value="Acetylglutamate kinase-like"/>
    <property type="match status" value="1"/>
</dbReference>
<feature type="domain" description="Aspartate/glutamate/uridylate kinase" evidence="9">
    <location>
        <begin position="5"/>
        <end position="253"/>
    </location>
</feature>
<sequence length="271" mass="29140">QFHGKTIVIKLGGSVMGKEKLLDAMLRDIVLLSYVGMKIVIVHGGGPEVSEEMRKLGKKPKFVEGLRVTDEKTMEILHEQLAGKINKEIVLGISKHGGRAVGISGMDGNLIRAHKLLYKTTTSKGREVEVDLGLVGEVEQINPTVINYLVGTGYIPVIAPIGIDAEGRSLNINADVVAAELAAAMRAKKLILLTDVIGVMRDPKDEKTLISQLTVEGAQKLIQEGIIKKGMIPKIEACLRAVQGGVERAHIISGTATHVLLLEILTERGIG</sequence>
<comment type="pathway">
    <text evidence="1">Amino-acid biosynthesis; L-arginine biosynthesis; N(2)-acetyl-L-ornithine from L-glutamate: step 2/4.</text>
</comment>